<dbReference type="PANTHER" id="PTHR30543">
    <property type="entry name" value="CHROMATE REDUCTASE"/>
    <property type="match status" value="1"/>
</dbReference>
<dbReference type="STRING" id="667725.A0A0L0GED9"/>
<dbReference type="OrthoDB" id="68575at2759"/>
<dbReference type="Gene3D" id="3.40.50.360">
    <property type="match status" value="1"/>
</dbReference>
<feature type="domain" description="NADPH-dependent FMN reductase-like" evidence="1">
    <location>
        <begin position="11"/>
        <end position="164"/>
    </location>
</feature>
<evidence type="ECO:0000259" key="1">
    <source>
        <dbReference type="Pfam" id="PF03358"/>
    </source>
</evidence>
<organism evidence="2 3">
    <name type="scientific">Sphaeroforma arctica JP610</name>
    <dbReference type="NCBI Taxonomy" id="667725"/>
    <lineage>
        <taxon>Eukaryota</taxon>
        <taxon>Ichthyosporea</taxon>
        <taxon>Ichthyophonida</taxon>
        <taxon>Sphaeroforma</taxon>
    </lineage>
</organism>
<proteinExistence type="predicted"/>
<dbReference type="eggNOG" id="KOG4530">
    <property type="taxonomic scope" value="Eukaryota"/>
</dbReference>
<dbReference type="GO" id="GO:0010181">
    <property type="term" value="F:FMN binding"/>
    <property type="evidence" value="ECO:0007669"/>
    <property type="project" value="TreeGrafter"/>
</dbReference>
<dbReference type="PANTHER" id="PTHR30543:SF21">
    <property type="entry name" value="NAD(P)H-DEPENDENT FMN REDUCTASE LOT6"/>
    <property type="match status" value="1"/>
</dbReference>
<dbReference type="SUPFAM" id="SSF52218">
    <property type="entry name" value="Flavoproteins"/>
    <property type="match status" value="1"/>
</dbReference>
<dbReference type="InterPro" id="IPR005025">
    <property type="entry name" value="FMN_Rdtase-like_dom"/>
</dbReference>
<protein>
    <recommendedName>
        <fullName evidence="1">NADPH-dependent FMN reductase-like domain-containing protein</fullName>
    </recommendedName>
</protein>
<accession>A0A0L0GED9</accession>
<dbReference type="GeneID" id="25901783"/>
<dbReference type="AlphaFoldDB" id="A0A0L0GED9"/>
<sequence>MSGTPVFKKPTVLVCSGSCRSKSFNKQLAVYSANLLKEIDVNVIYIDLRDYPMPVYNGDDEEETGLPQSAKDLKQKFIESDGLLFTCPEYNGSVTALFKNTVDWISRPHMKDEPTYVAFKGKAAALLSTSPGGLGGLRSLHHYREILTNLGCNIIANQAAVGGAYKAFDDKGDLLLDSHKNMVTQVLQPLVKISGFNANQEMVCSLQNSQAERPCGEYGYIAIAK</sequence>
<dbReference type="EMBL" id="KQ241645">
    <property type="protein sequence ID" value="KNC86598.1"/>
    <property type="molecule type" value="Genomic_DNA"/>
</dbReference>
<dbReference type="GO" id="GO:0016491">
    <property type="term" value="F:oxidoreductase activity"/>
    <property type="evidence" value="ECO:0007669"/>
    <property type="project" value="InterPro"/>
</dbReference>
<evidence type="ECO:0000313" key="2">
    <source>
        <dbReference type="EMBL" id="KNC86598.1"/>
    </source>
</evidence>
<dbReference type="InterPro" id="IPR029039">
    <property type="entry name" value="Flavoprotein-like_sf"/>
</dbReference>
<reference evidence="2 3" key="1">
    <citation type="submission" date="2011-02" db="EMBL/GenBank/DDBJ databases">
        <title>The Genome Sequence of Sphaeroforma arctica JP610.</title>
        <authorList>
            <consortium name="The Broad Institute Genome Sequencing Platform"/>
            <person name="Russ C."/>
            <person name="Cuomo C."/>
            <person name="Young S.K."/>
            <person name="Zeng Q."/>
            <person name="Gargeya S."/>
            <person name="Alvarado L."/>
            <person name="Berlin A."/>
            <person name="Chapman S.B."/>
            <person name="Chen Z."/>
            <person name="Freedman E."/>
            <person name="Gellesch M."/>
            <person name="Goldberg J."/>
            <person name="Griggs A."/>
            <person name="Gujja S."/>
            <person name="Heilman E."/>
            <person name="Heiman D."/>
            <person name="Howarth C."/>
            <person name="Mehta T."/>
            <person name="Neiman D."/>
            <person name="Pearson M."/>
            <person name="Roberts A."/>
            <person name="Saif S."/>
            <person name="Shea T."/>
            <person name="Shenoy N."/>
            <person name="Sisk P."/>
            <person name="Stolte C."/>
            <person name="Sykes S."/>
            <person name="White J."/>
            <person name="Yandava C."/>
            <person name="Burger G."/>
            <person name="Gray M.W."/>
            <person name="Holland P.W.H."/>
            <person name="King N."/>
            <person name="Lang F.B.F."/>
            <person name="Roger A.J."/>
            <person name="Ruiz-Trillo I."/>
            <person name="Haas B."/>
            <person name="Nusbaum C."/>
            <person name="Birren B."/>
        </authorList>
    </citation>
    <scope>NUCLEOTIDE SEQUENCE [LARGE SCALE GENOMIC DNA]</scope>
    <source>
        <strain evidence="2 3">JP610</strain>
    </source>
</reference>
<gene>
    <name evidence="2" type="ORF">SARC_01279</name>
</gene>
<dbReference type="Proteomes" id="UP000054560">
    <property type="component" value="Unassembled WGS sequence"/>
</dbReference>
<dbReference type="Pfam" id="PF03358">
    <property type="entry name" value="FMN_red"/>
    <property type="match status" value="1"/>
</dbReference>
<dbReference type="InterPro" id="IPR050712">
    <property type="entry name" value="NAD(P)H-dep_reductase"/>
</dbReference>
<name>A0A0L0GED9_9EUKA</name>
<keyword evidence="3" id="KW-1185">Reference proteome</keyword>
<evidence type="ECO:0000313" key="3">
    <source>
        <dbReference type="Proteomes" id="UP000054560"/>
    </source>
</evidence>
<dbReference type="RefSeq" id="XP_014160500.1">
    <property type="nucleotide sequence ID" value="XM_014305025.1"/>
</dbReference>
<dbReference type="GO" id="GO:0005829">
    <property type="term" value="C:cytosol"/>
    <property type="evidence" value="ECO:0007669"/>
    <property type="project" value="TreeGrafter"/>
</dbReference>